<dbReference type="Proteomes" id="UP001162131">
    <property type="component" value="Unassembled WGS sequence"/>
</dbReference>
<organism evidence="1 2">
    <name type="scientific">Blepharisma stoltei</name>
    <dbReference type="NCBI Taxonomy" id="1481888"/>
    <lineage>
        <taxon>Eukaryota</taxon>
        <taxon>Sar</taxon>
        <taxon>Alveolata</taxon>
        <taxon>Ciliophora</taxon>
        <taxon>Postciliodesmatophora</taxon>
        <taxon>Heterotrichea</taxon>
        <taxon>Heterotrichida</taxon>
        <taxon>Blepharismidae</taxon>
        <taxon>Blepharisma</taxon>
    </lineage>
</organism>
<keyword evidence="2" id="KW-1185">Reference proteome</keyword>
<accession>A0AAU9JT42</accession>
<name>A0AAU9JT42_9CILI</name>
<dbReference type="EMBL" id="CAJZBQ010000051">
    <property type="protein sequence ID" value="CAG9330423.1"/>
    <property type="molecule type" value="Genomic_DNA"/>
</dbReference>
<evidence type="ECO:0000313" key="1">
    <source>
        <dbReference type="EMBL" id="CAG9330423.1"/>
    </source>
</evidence>
<gene>
    <name evidence="1" type="ORF">BSTOLATCC_MIC51013</name>
</gene>
<dbReference type="AlphaFoldDB" id="A0AAU9JT42"/>
<protein>
    <submittedName>
        <fullName evidence="1">Uncharacterized protein</fullName>
    </submittedName>
</protein>
<comment type="caution">
    <text evidence="1">The sequence shown here is derived from an EMBL/GenBank/DDBJ whole genome shotgun (WGS) entry which is preliminary data.</text>
</comment>
<proteinExistence type="predicted"/>
<sequence>MDLLSELIGEESIYNFLKQFPEKDWLEVIKKTLLYGIQTFEVINSAGVVHLITVKSEKEKLSDVENLNIHERHASEPNAIIGEKLLEDTQIKKQSSKLHINKNTSTPRSQKAISKTKITTIPIRKTAFDTLLTSKHNAKIKTSRNSSDLKSKTGIKNVSNDKKFKEKFNIKKSHVLFDSSDKLYFSMKHKNKSLSSSSTTTNAQISESFTQFFPKDNENWLRKENQQILVNIELNLDQTSKSALNYTTSPSDDE</sequence>
<reference evidence="1" key="1">
    <citation type="submission" date="2021-09" db="EMBL/GenBank/DDBJ databases">
        <authorList>
            <consortium name="AG Swart"/>
            <person name="Singh M."/>
            <person name="Singh A."/>
            <person name="Seah K."/>
            <person name="Emmerich C."/>
        </authorList>
    </citation>
    <scope>NUCLEOTIDE SEQUENCE</scope>
    <source>
        <strain evidence="1">ATCC30299</strain>
    </source>
</reference>
<evidence type="ECO:0000313" key="2">
    <source>
        <dbReference type="Proteomes" id="UP001162131"/>
    </source>
</evidence>